<dbReference type="InterPro" id="IPR011011">
    <property type="entry name" value="Znf_FYVE_PHD"/>
</dbReference>
<dbReference type="InterPro" id="IPR013083">
    <property type="entry name" value="Znf_RING/FYVE/PHD"/>
</dbReference>
<dbReference type="SMART" id="SM00064">
    <property type="entry name" value="FYVE"/>
    <property type="match status" value="1"/>
</dbReference>
<evidence type="ECO:0000313" key="6">
    <source>
        <dbReference type="Proteomes" id="UP000253862"/>
    </source>
</evidence>
<dbReference type="EMBL" id="CP022375">
    <property type="protein sequence ID" value="AXH29136.1"/>
    <property type="molecule type" value="Genomic_DNA"/>
</dbReference>
<evidence type="ECO:0000256" key="2">
    <source>
        <dbReference type="ARBA" id="ARBA00022771"/>
    </source>
</evidence>
<protein>
    <recommendedName>
        <fullName evidence="4">FYVE-type domain-containing protein</fullName>
    </recommendedName>
</protein>
<proteinExistence type="predicted"/>
<dbReference type="SUPFAM" id="SSF57903">
    <property type="entry name" value="FYVE/PHD zinc finger"/>
    <property type="match status" value="1"/>
</dbReference>
<evidence type="ECO:0000259" key="4">
    <source>
        <dbReference type="PROSITE" id="PS50178"/>
    </source>
</evidence>
<reference evidence="5 6" key="1">
    <citation type="submission" date="2017-07" db="EMBL/GenBank/DDBJ databases">
        <title>Complete genome sequences and comparative analysis of the novel pathogen Francisella opportunistica.</title>
        <authorList>
            <person name="Dietrich E.A."/>
            <person name="Kingry L.C."/>
            <person name="Petersen J.M."/>
        </authorList>
    </citation>
    <scope>NUCLEOTIDE SEQUENCE [LARGE SCALE GENOMIC DNA]</scope>
    <source>
        <strain evidence="5 6">14-2155</strain>
    </source>
</reference>
<organism evidence="5 6">
    <name type="scientific">Francisella opportunistica</name>
    <dbReference type="NCBI Taxonomy" id="2016517"/>
    <lineage>
        <taxon>Bacteria</taxon>
        <taxon>Pseudomonadati</taxon>
        <taxon>Pseudomonadota</taxon>
        <taxon>Gammaproteobacteria</taxon>
        <taxon>Thiotrichales</taxon>
        <taxon>Francisellaceae</taxon>
        <taxon>Francisella</taxon>
    </lineage>
</organism>
<dbReference type="GO" id="GO:0008270">
    <property type="term" value="F:zinc ion binding"/>
    <property type="evidence" value="ECO:0007669"/>
    <property type="project" value="UniProtKB-KW"/>
</dbReference>
<keyword evidence="6" id="KW-1185">Reference proteome</keyword>
<dbReference type="RefSeq" id="WP_071628432.1">
    <property type="nucleotide sequence ID" value="NZ_CP022375.1"/>
</dbReference>
<dbReference type="Proteomes" id="UP000253862">
    <property type="component" value="Chromosome"/>
</dbReference>
<dbReference type="KEGG" id="foo:CGC45_00290"/>
<keyword evidence="1" id="KW-0479">Metal-binding</keyword>
<dbReference type="Gene3D" id="3.30.40.10">
    <property type="entry name" value="Zinc/RING finger domain, C3HC4 (zinc finger)"/>
    <property type="match status" value="1"/>
</dbReference>
<dbReference type="InterPro" id="IPR000306">
    <property type="entry name" value="Znf_FYVE"/>
</dbReference>
<keyword evidence="3" id="KW-0862">Zinc</keyword>
<evidence type="ECO:0000256" key="3">
    <source>
        <dbReference type="ARBA" id="ARBA00022833"/>
    </source>
</evidence>
<name>A0A345JP90_9GAMM</name>
<dbReference type="InterPro" id="IPR017455">
    <property type="entry name" value="Znf_FYVE-rel"/>
</dbReference>
<feature type="domain" description="FYVE-type" evidence="4">
    <location>
        <begin position="27"/>
        <end position="81"/>
    </location>
</feature>
<keyword evidence="2" id="KW-0863">Zinc-finger</keyword>
<gene>
    <name evidence="5" type="ORF">CGC43_00290</name>
</gene>
<accession>A0A345JP90</accession>
<sequence>MDLIIYFSGTGEDEITSTKNSKKEWSTPNKNNCLTCKTKVSMNHRHHCRICGLGHFCDCCAPKRQYFDKLRICQSCDKEYNNYEDELNTSI</sequence>
<dbReference type="OrthoDB" id="5606299at2"/>
<evidence type="ECO:0000256" key="1">
    <source>
        <dbReference type="ARBA" id="ARBA00022723"/>
    </source>
</evidence>
<evidence type="ECO:0000313" key="5">
    <source>
        <dbReference type="EMBL" id="AXH29136.1"/>
    </source>
</evidence>
<dbReference type="AlphaFoldDB" id="A0A345JP90"/>
<dbReference type="PROSITE" id="PS50178">
    <property type="entry name" value="ZF_FYVE"/>
    <property type="match status" value="1"/>
</dbReference>